<evidence type="ECO:0000313" key="25">
    <source>
        <dbReference type="Proteomes" id="UP000824209"/>
    </source>
</evidence>
<evidence type="ECO:0000256" key="8">
    <source>
        <dbReference type="ARBA" id="ARBA00022448"/>
    </source>
</evidence>
<dbReference type="InterPro" id="IPR008279">
    <property type="entry name" value="PEP-util_enz_mobile_dom"/>
</dbReference>
<keyword evidence="9 17" id="KW-0963">Cytoplasm</keyword>
<comment type="catalytic activity">
    <reaction evidence="1 17">
        <text>L-histidyl-[protein] + phosphoenolpyruvate = N(pros)-phospho-L-histidyl-[protein] + pyruvate</text>
        <dbReference type="Rhea" id="RHEA:23880"/>
        <dbReference type="Rhea" id="RHEA-COMP:9745"/>
        <dbReference type="Rhea" id="RHEA-COMP:9746"/>
        <dbReference type="ChEBI" id="CHEBI:15361"/>
        <dbReference type="ChEBI" id="CHEBI:29979"/>
        <dbReference type="ChEBI" id="CHEBI:58702"/>
        <dbReference type="ChEBI" id="CHEBI:64837"/>
        <dbReference type="EC" id="2.7.3.9"/>
    </reaction>
</comment>
<dbReference type="SUPFAM" id="SSF47831">
    <property type="entry name" value="Enzyme I of the PEP:sugar phosphotransferase system HPr-binding (sub)domain"/>
    <property type="match status" value="1"/>
</dbReference>
<evidence type="ECO:0000256" key="17">
    <source>
        <dbReference type="PIRNR" id="PIRNR000732"/>
    </source>
</evidence>
<evidence type="ECO:0000313" key="24">
    <source>
        <dbReference type="EMBL" id="HJB40830.1"/>
    </source>
</evidence>
<comment type="cofactor">
    <cofactor evidence="2 17 20">
        <name>Mg(2+)</name>
        <dbReference type="ChEBI" id="CHEBI:18420"/>
    </cofactor>
</comment>
<evidence type="ECO:0000256" key="19">
    <source>
        <dbReference type="PIRSR" id="PIRSR000732-2"/>
    </source>
</evidence>
<dbReference type="Gene3D" id="3.50.30.10">
    <property type="entry name" value="Phosphohistidine domain"/>
    <property type="match status" value="1"/>
</dbReference>
<dbReference type="InterPro" id="IPR036637">
    <property type="entry name" value="Phosphohistidine_dom_sf"/>
</dbReference>
<protein>
    <recommendedName>
        <fullName evidence="7 17">Phosphoenolpyruvate-protein phosphotransferase</fullName>
        <ecNumber evidence="6 17">2.7.3.9</ecNumber>
    </recommendedName>
    <alternativeName>
        <fullName evidence="16 17">Phosphotransferase system, enzyme I</fullName>
    </alternativeName>
</protein>
<comment type="similarity">
    <text evidence="5 17">Belongs to the PEP-utilizing enzyme family.</text>
</comment>
<dbReference type="InterPro" id="IPR015813">
    <property type="entry name" value="Pyrv/PenolPyrv_kinase-like_dom"/>
</dbReference>
<feature type="binding site" evidence="19">
    <location>
        <position position="328"/>
    </location>
    <ligand>
        <name>phosphoenolpyruvate</name>
        <dbReference type="ChEBI" id="CHEBI:58702"/>
    </ligand>
</feature>
<gene>
    <name evidence="24" type="primary">ptsP</name>
    <name evidence="24" type="ORF">H9943_10625</name>
</gene>
<dbReference type="EMBL" id="DWYA01000096">
    <property type="protein sequence ID" value="HJB40830.1"/>
    <property type="molecule type" value="Genomic_DNA"/>
</dbReference>
<evidence type="ECO:0000256" key="15">
    <source>
        <dbReference type="ARBA" id="ARBA00022842"/>
    </source>
</evidence>
<evidence type="ECO:0000256" key="18">
    <source>
        <dbReference type="PIRSR" id="PIRSR000732-1"/>
    </source>
</evidence>
<dbReference type="Pfam" id="PF02896">
    <property type="entry name" value="PEP-utilizers_C"/>
    <property type="match status" value="1"/>
</dbReference>
<evidence type="ECO:0000259" key="22">
    <source>
        <dbReference type="Pfam" id="PF02896"/>
    </source>
</evidence>
<reference evidence="24" key="1">
    <citation type="journal article" date="2021" name="PeerJ">
        <title>Extensive microbial diversity within the chicken gut microbiome revealed by metagenomics and culture.</title>
        <authorList>
            <person name="Gilroy R."/>
            <person name="Ravi A."/>
            <person name="Getino M."/>
            <person name="Pursley I."/>
            <person name="Horton D.L."/>
            <person name="Alikhan N.F."/>
            <person name="Baker D."/>
            <person name="Gharbi K."/>
            <person name="Hall N."/>
            <person name="Watson M."/>
            <person name="Adriaenssens E.M."/>
            <person name="Foster-Nyarko E."/>
            <person name="Jarju S."/>
            <person name="Secka A."/>
            <person name="Antonio M."/>
            <person name="Oren A."/>
            <person name="Chaudhuri R.R."/>
            <person name="La Ragione R."/>
            <person name="Hildebrand F."/>
            <person name="Pallen M.J."/>
        </authorList>
    </citation>
    <scope>NUCLEOTIDE SEQUENCE</scope>
    <source>
        <strain evidence="24">ChiBcec8-14828</strain>
    </source>
</reference>
<evidence type="ECO:0000256" key="1">
    <source>
        <dbReference type="ARBA" id="ARBA00000683"/>
    </source>
</evidence>
<organism evidence="24 25">
    <name type="scientific">Candidatus Ruthenibacterium avium</name>
    <dbReference type="NCBI Taxonomy" id="2838751"/>
    <lineage>
        <taxon>Bacteria</taxon>
        <taxon>Bacillati</taxon>
        <taxon>Bacillota</taxon>
        <taxon>Clostridia</taxon>
        <taxon>Eubacteriales</taxon>
        <taxon>Oscillospiraceae</taxon>
        <taxon>Ruthenibacterium</taxon>
    </lineage>
</organism>
<evidence type="ECO:0000256" key="5">
    <source>
        <dbReference type="ARBA" id="ARBA00007837"/>
    </source>
</evidence>
<keyword evidence="11 17" id="KW-0808">Transferase</keyword>
<dbReference type="PROSITE" id="PS00742">
    <property type="entry name" value="PEP_ENZYMES_2"/>
    <property type="match status" value="1"/>
</dbReference>
<evidence type="ECO:0000256" key="2">
    <source>
        <dbReference type="ARBA" id="ARBA00001946"/>
    </source>
</evidence>
<dbReference type="Gene3D" id="1.10.274.10">
    <property type="entry name" value="PtsI, HPr-binding domain"/>
    <property type="match status" value="1"/>
</dbReference>
<dbReference type="Pfam" id="PF00391">
    <property type="entry name" value="PEP-utilizers"/>
    <property type="match status" value="1"/>
</dbReference>
<feature type="binding site" evidence="20">
    <location>
        <position position="450"/>
    </location>
    <ligand>
        <name>Mg(2+)</name>
        <dbReference type="ChEBI" id="CHEBI:18420"/>
    </ligand>
</feature>
<dbReference type="Gene3D" id="3.20.20.60">
    <property type="entry name" value="Phosphoenolpyruvate-binding domains"/>
    <property type="match status" value="1"/>
</dbReference>
<dbReference type="NCBIfam" id="TIGR01417">
    <property type="entry name" value="PTS_I_fam"/>
    <property type="match status" value="1"/>
</dbReference>
<keyword evidence="14 17" id="KW-0418">Kinase</keyword>
<feature type="domain" description="PEP-utilising enzyme mobile" evidence="21">
    <location>
        <begin position="152"/>
        <end position="221"/>
    </location>
</feature>
<comment type="function">
    <text evidence="3 17">General (non sugar-specific) component of the phosphoenolpyruvate-dependent sugar phosphotransferase system (sugar PTS). This major carbohydrate active-transport system catalyzes the phosphorylation of incoming sugar substrates concomitantly with their translocation across the cell membrane. Enzyme I transfers the phosphoryl group from phosphoenolpyruvate (PEP) to the phosphoryl carrier protein (HPr).</text>
</comment>
<dbReference type="SUPFAM" id="SSF52009">
    <property type="entry name" value="Phosphohistidine domain"/>
    <property type="match status" value="1"/>
</dbReference>
<feature type="binding site" evidence="20">
    <location>
        <position position="426"/>
    </location>
    <ligand>
        <name>Mg(2+)</name>
        <dbReference type="ChEBI" id="CHEBI:18420"/>
    </ligand>
</feature>
<dbReference type="GO" id="GO:0005737">
    <property type="term" value="C:cytoplasm"/>
    <property type="evidence" value="ECO:0007669"/>
    <property type="project" value="UniProtKB-SubCell"/>
</dbReference>
<dbReference type="GO" id="GO:0046872">
    <property type="term" value="F:metal ion binding"/>
    <property type="evidence" value="ECO:0007669"/>
    <property type="project" value="UniProtKB-KW"/>
</dbReference>
<dbReference type="PANTHER" id="PTHR46244:SF3">
    <property type="entry name" value="PHOSPHOENOLPYRUVATE-PROTEIN PHOSPHOTRANSFERASE"/>
    <property type="match status" value="1"/>
</dbReference>
<evidence type="ECO:0000256" key="3">
    <source>
        <dbReference type="ARBA" id="ARBA00002728"/>
    </source>
</evidence>
<dbReference type="InterPro" id="IPR040442">
    <property type="entry name" value="Pyrv_kinase-like_dom_sf"/>
</dbReference>
<dbReference type="SUPFAM" id="SSF51621">
    <property type="entry name" value="Phosphoenolpyruvate/pyruvate domain"/>
    <property type="match status" value="1"/>
</dbReference>
<dbReference type="InterPro" id="IPR000121">
    <property type="entry name" value="PEP_util_C"/>
</dbReference>
<keyword evidence="10 17" id="KW-0762">Sugar transport</keyword>
<evidence type="ECO:0000256" key="13">
    <source>
        <dbReference type="ARBA" id="ARBA00022723"/>
    </source>
</evidence>
<reference evidence="24" key="2">
    <citation type="submission" date="2021-04" db="EMBL/GenBank/DDBJ databases">
        <authorList>
            <person name="Gilroy R."/>
        </authorList>
    </citation>
    <scope>NUCLEOTIDE SEQUENCE</scope>
    <source>
        <strain evidence="24">ChiBcec8-14828</strain>
    </source>
</reference>
<dbReference type="InterPro" id="IPR023151">
    <property type="entry name" value="PEP_util_CS"/>
</dbReference>
<proteinExistence type="inferred from homology"/>
<feature type="binding site" evidence="19">
    <location>
        <position position="460"/>
    </location>
    <ligand>
        <name>phosphoenolpyruvate</name>
        <dbReference type="ChEBI" id="CHEBI:58702"/>
    </ligand>
</feature>
<evidence type="ECO:0000256" key="16">
    <source>
        <dbReference type="ARBA" id="ARBA00033235"/>
    </source>
</evidence>
<name>A0A9D2M3K6_9FIRM</name>
<sequence length="537" mass="59040">MKQGTGKAVYPGIAIGPVYVYQKTAVPVQAESRGAEQEQAAFDAACETAKAQLAALYEKASKELGEEHAQIFDVQRMMLEDLDFLEDVEARIKSGTAAVQAVHETGEMLAGVFAGMEDSYLQARAADMRDIAARVVKALSAEETAFTMDVPGILVADDLNPSETVQLPKDKILAFVTKGGSLNSHTAILARMMNLPSLVQADLEPDETLNGKVMIVDGKEGRYWLEPDETTLAEKTAQQEKQREEKRALEAYRGKPTVTKKGQTVKLYANIGKPEDVKAVLDGDAEGVGLMRSEFLYLGRSDFPTEEELYEAYRDVVVGLQGRPVVIRTLDIGADKQVDYFGLAHEENPALGYRGIRICLTRDDIFRPQMRAIYRAAALGKVYAMFPMIISVQEVQKIKAFCEAIQAELKAEGLPCGEVELGIMIETPAAAVISRELAKEVQFFSVGTNDLTQYTLAIDRQNTNLDEFYDAHHPAVLELLRMIAENAHKEGIWAGICGELGADPTLTETFLQMGYDELSVSPGRVLELRKKICESEG</sequence>
<comment type="caution">
    <text evidence="24">The sequence shown here is derived from an EMBL/GenBank/DDBJ whole genome shotgun (WGS) entry which is preliminary data.</text>
</comment>
<dbReference type="PRINTS" id="PR01736">
    <property type="entry name" value="PHPHTRNFRASE"/>
</dbReference>
<comment type="subcellular location">
    <subcellularLocation>
        <location evidence="4 17">Cytoplasm</location>
    </subcellularLocation>
</comment>
<evidence type="ECO:0000259" key="21">
    <source>
        <dbReference type="Pfam" id="PF00391"/>
    </source>
</evidence>
<accession>A0A9D2M3K6</accession>
<evidence type="ECO:0000256" key="4">
    <source>
        <dbReference type="ARBA" id="ARBA00004496"/>
    </source>
</evidence>
<evidence type="ECO:0000256" key="10">
    <source>
        <dbReference type="ARBA" id="ARBA00022597"/>
    </source>
</evidence>
<dbReference type="GO" id="GO:0009401">
    <property type="term" value="P:phosphoenolpyruvate-dependent sugar phosphotransferase system"/>
    <property type="evidence" value="ECO:0007669"/>
    <property type="project" value="UniProtKB-KW"/>
</dbReference>
<dbReference type="PANTHER" id="PTHR46244">
    <property type="entry name" value="PHOSPHOENOLPYRUVATE-PROTEIN PHOSPHOTRANSFERASE"/>
    <property type="match status" value="1"/>
</dbReference>
<feature type="domain" description="Phosphotransferase system enzyme I N-terminal" evidence="23">
    <location>
        <begin position="5"/>
        <end position="124"/>
    </location>
</feature>
<evidence type="ECO:0000256" key="20">
    <source>
        <dbReference type="PIRSR" id="PIRSR000732-3"/>
    </source>
</evidence>
<dbReference type="Proteomes" id="UP000824209">
    <property type="component" value="Unassembled WGS sequence"/>
</dbReference>
<dbReference type="InterPro" id="IPR008731">
    <property type="entry name" value="PTS_EIN"/>
</dbReference>
<evidence type="ECO:0000256" key="11">
    <source>
        <dbReference type="ARBA" id="ARBA00022679"/>
    </source>
</evidence>
<evidence type="ECO:0000259" key="23">
    <source>
        <dbReference type="Pfam" id="PF05524"/>
    </source>
</evidence>
<dbReference type="GO" id="GO:0008965">
    <property type="term" value="F:phosphoenolpyruvate-protein phosphotransferase activity"/>
    <property type="evidence" value="ECO:0007669"/>
    <property type="project" value="UniProtKB-EC"/>
</dbReference>
<evidence type="ECO:0000256" key="14">
    <source>
        <dbReference type="ARBA" id="ARBA00022777"/>
    </source>
</evidence>
<dbReference type="InterPro" id="IPR006318">
    <property type="entry name" value="PTS_EI-like"/>
</dbReference>
<feature type="active site" description="Proton donor" evidence="18">
    <location>
        <position position="497"/>
    </location>
</feature>
<evidence type="ECO:0000256" key="12">
    <source>
        <dbReference type="ARBA" id="ARBA00022683"/>
    </source>
</evidence>
<keyword evidence="8 17" id="KW-0813">Transport</keyword>
<feature type="binding site" evidence="19">
    <location>
        <begin position="449"/>
        <end position="450"/>
    </location>
    <ligand>
        <name>phosphoenolpyruvate</name>
        <dbReference type="ChEBI" id="CHEBI:58702"/>
    </ligand>
</feature>
<dbReference type="AlphaFoldDB" id="A0A9D2M3K6"/>
<feature type="binding site" evidence="19">
    <location>
        <position position="292"/>
    </location>
    <ligand>
        <name>phosphoenolpyruvate</name>
        <dbReference type="ChEBI" id="CHEBI:58702"/>
    </ligand>
</feature>
<feature type="domain" description="PEP-utilising enzyme C-terminal" evidence="22">
    <location>
        <begin position="250"/>
        <end position="533"/>
    </location>
</feature>
<feature type="active site" description="Tele-phosphohistidine intermediate" evidence="18">
    <location>
        <position position="185"/>
    </location>
</feature>
<dbReference type="InterPro" id="IPR036618">
    <property type="entry name" value="PtsI_HPr-bd_sf"/>
</dbReference>
<evidence type="ECO:0000256" key="7">
    <source>
        <dbReference type="ARBA" id="ARBA00016544"/>
    </source>
</evidence>
<evidence type="ECO:0000256" key="9">
    <source>
        <dbReference type="ARBA" id="ARBA00022490"/>
    </source>
</evidence>
<keyword evidence="13 17" id="KW-0479">Metal-binding</keyword>
<dbReference type="Pfam" id="PF05524">
    <property type="entry name" value="PEP-utilisers_N"/>
    <property type="match status" value="1"/>
</dbReference>
<evidence type="ECO:0000256" key="6">
    <source>
        <dbReference type="ARBA" id="ARBA00012232"/>
    </source>
</evidence>
<dbReference type="GO" id="GO:0016301">
    <property type="term" value="F:kinase activity"/>
    <property type="evidence" value="ECO:0007669"/>
    <property type="project" value="UniProtKB-KW"/>
</dbReference>
<keyword evidence="12 17" id="KW-0598">Phosphotransferase system</keyword>
<dbReference type="InterPro" id="IPR024692">
    <property type="entry name" value="PTS_EI"/>
</dbReference>
<keyword evidence="15 17" id="KW-0460">Magnesium</keyword>
<dbReference type="InterPro" id="IPR050499">
    <property type="entry name" value="PEP-utilizing_PTS_enzyme"/>
</dbReference>
<dbReference type="PIRSF" id="PIRSF000732">
    <property type="entry name" value="PTS_enzyme_I"/>
    <property type="match status" value="1"/>
</dbReference>
<dbReference type="EC" id="2.7.3.9" evidence="6 17"/>